<evidence type="ECO:0000313" key="2">
    <source>
        <dbReference type="Proteomes" id="UP000601041"/>
    </source>
</evidence>
<dbReference type="RefSeq" id="WP_142589503.1">
    <property type="nucleotide sequence ID" value="NZ_CABFWE030000011.1"/>
</dbReference>
<evidence type="ECO:0000313" key="1">
    <source>
        <dbReference type="EMBL" id="CAD7052225.1"/>
    </source>
</evidence>
<evidence type="ECO:0008006" key="3">
    <source>
        <dbReference type="Google" id="ProtNLM"/>
    </source>
</evidence>
<accession>A0ABM8PWG5</accession>
<gene>
    <name evidence="1" type="ORF">RHAB21_04416</name>
</gene>
<proteinExistence type="predicted"/>
<dbReference type="Proteomes" id="UP000601041">
    <property type="component" value="Unassembled WGS sequence"/>
</dbReference>
<dbReference type="EMBL" id="CABFWE030000011">
    <property type="protein sequence ID" value="CAD7052225.1"/>
    <property type="molecule type" value="Genomic_DNA"/>
</dbReference>
<sequence length="660" mass="70183">MLGMDKTTEEISHFIGIFHTSLEAARQRDSYDDFSFSLPRQDVQSNTSESQTFATPFELLGYDPFLFYRPVAPLFPKATFWEVPSPVMAAQSVVEWRESPPPDTQLMVRMPAPVPAAEIEMPPIEPVGSVLNYIQQHIILSDNDVFSVGNHALAVVGTTMATKSLLDAADMITSMFPLSDVEAPGSADEMISLIKTAAEALDVAAQEGDFLVAQTGALSGSYVNGELVTEVPRLEDYHSFEDEEDEGSDDAAGDAGDLALANSGPLAEASVTIEAGENVLVNNAVLKTLWTGAKVTAVLGDHVEVNAIVQINAIWDEDDLGVAFAGWNSGDPNQLFNIASFEREGGSTDGQDTISEAFPAFWTVTQISGDLMIVNWIEQYTFVSDQDIGIVSASGGHAHIVSGGNTGVNHVSIYELGFAYDLIIIGGSVYDASTIQQFNILFDSDTVDGAGGFETSGAGTVSSSGNLLWNQATIFNIGAADRFEGLSQDYVNAAMSAAGGELDLSAEILDDPAFAGLAGLRVLYISGDMINLQLVRQTNIVGDNDQIALAMDAMVPRTGASYVVETGGNTLVNNAAILDLDSLGKTYVGGEQYSQETLIQAEFISSRPDLGGQDPTLLASEAVLFLDDSMLEPDPDPAPGVLIVADHTQSQDDGLQTILQ</sequence>
<organism evidence="1 2">
    <name type="scientific">Pseudorhizobium halotolerans</name>
    <dbReference type="NCBI Taxonomy" id="1233081"/>
    <lineage>
        <taxon>Bacteria</taxon>
        <taxon>Pseudomonadati</taxon>
        <taxon>Pseudomonadota</taxon>
        <taxon>Alphaproteobacteria</taxon>
        <taxon>Hyphomicrobiales</taxon>
        <taxon>Rhizobiaceae</taxon>
        <taxon>Rhizobium/Agrobacterium group</taxon>
        <taxon>Pseudorhizobium</taxon>
    </lineage>
</organism>
<comment type="caution">
    <text evidence="1">The sequence shown here is derived from an EMBL/GenBank/DDBJ whole genome shotgun (WGS) entry which is preliminary data.</text>
</comment>
<name>A0ABM8PWG5_9HYPH</name>
<reference evidence="1 2" key="1">
    <citation type="submission" date="2020-11" db="EMBL/GenBank/DDBJ databases">
        <authorList>
            <person name="Lassalle F."/>
        </authorList>
    </citation>
    <scope>NUCLEOTIDE SEQUENCE [LARGE SCALE GENOMIC DNA]</scope>
    <source>
        <strain evidence="1 2">AB21</strain>
    </source>
</reference>
<keyword evidence="2" id="KW-1185">Reference proteome</keyword>
<protein>
    <recommendedName>
        <fullName evidence="3">Type I secretion protein</fullName>
    </recommendedName>
</protein>